<dbReference type="Proteomes" id="UP000298652">
    <property type="component" value="Chromosome 4"/>
</dbReference>
<dbReference type="Gramene" id="TKW23127">
    <property type="protein sequence ID" value="TKW23127"/>
    <property type="gene ID" value="SEVIR_4G272900v2"/>
</dbReference>
<evidence type="ECO:0000313" key="3">
    <source>
        <dbReference type="EMBL" id="TKW23123.1"/>
    </source>
</evidence>
<dbReference type="EMBL" id="CM016555">
    <property type="protein sequence ID" value="TKW23123.1"/>
    <property type="molecule type" value="Genomic_DNA"/>
</dbReference>
<organism evidence="3 4">
    <name type="scientific">Setaria viridis</name>
    <name type="common">Green bristlegrass</name>
    <name type="synonym">Setaria italica subsp. viridis</name>
    <dbReference type="NCBI Taxonomy" id="4556"/>
    <lineage>
        <taxon>Eukaryota</taxon>
        <taxon>Viridiplantae</taxon>
        <taxon>Streptophyta</taxon>
        <taxon>Embryophyta</taxon>
        <taxon>Tracheophyta</taxon>
        <taxon>Spermatophyta</taxon>
        <taxon>Magnoliopsida</taxon>
        <taxon>Liliopsida</taxon>
        <taxon>Poales</taxon>
        <taxon>Poaceae</taxon>
        <taxon>PACMAD clade</taxon>
        <taxon>Panicoideae</taxon>
        <taxon>Panicodae</taxon>
        <taxon>Paniceae</taxon>
        <taxon>Cenchrinae</taxon>
        <taxon>Setaria</taxon>
    </lineage>
</organism>
<dbReference type="PROSITE" id="PS50108">
    <property type="entry name" value="CRIB"/>
    <property type="match status" value="1"/>
</dbReference>
<accession>A0A4U6V6J8</accession>
<evidence type="ECO:0000259" key="2">
    <source>
        <dbReference type="PROSITE" id="PS50108"/>
    </source>
</evidence>
<gene>
    <name evidence="3" type="ORF">SEVIR_4G272900v2</name>
</gene>
<name>A0A4U6V6J8_SETVI</name>
<feature type="compositionally biased region" description="Low complexity" evidence="1">
    <location>
        <begin position="114"/>
        <end position="130"/>
    </location>
</feature>
<evidence type="ECO:0000256" key="1">
    <source>
        <dbReference type="SAM" id="MobiDB-lite"/>
    </source>
</evidence>
<dbReference type="PANTHER" id="PTHR47846">
    <property type="entry name" value="OS06G0681300 PROTEIN-RELATED"/>
    <property type="match status" value="1"/>
</dbReference>
<keyword evidence="4" id="KW-1185">Reference proteome</keyword>
<dbReference type="InterPro" id="IPR000095">
    <property type="entry name" value="CRIB_dom"/>
</dbReference>
<feature type="region of interest" description="Disordered" evidence="1">
    <location>
        <begin position="64"/>
        <end position="183"/>
    </location>
</feature>
<dbReference type="PANTHER" id="PTHR47846:SF3">
    <property type="entry name" value="CRIB DOMAIN-CONTAINING PROTEIN"/>
    <property type="match status" value="1"/>
</dbReference>
<feature type="compositionally biased region" description="Low complexity" evidence="1">
    <location>
        <begin position="147"/>
        <end position="169"/>
    </location>
</feature>
<sequence>MAISMKGIFRGLKIIAQIFTVQREHEIEIGYPTDVRHVSHVGFGASGSCPSWMNEFRGAEEVAAAGGGGGGASISSAVQSRQTSWASLGDARFGPDFEQPVGAGVPPPAEASTADISAAHDAGAGAATPRGAPPPKKPATKPKKARASSPGSSARSSSWRSTASSATARTDSDEPRPAGVRAA</sequence>
<dbReference type="Gramene" id="TKW23123">
    <property type="protein sequence ID" value="TKW23123"/>
    <property type="gene ID" value="SEVIR_4G272900v2"/>
</dbReference>
<proteinExistence type="predicted"/>
<dbReference type="AlphaFoldDB" id="A0A4U6V6J8"/>
<dbReference type="CDD" id="cd00132">
    <property type="entry name" value="CRIB"/>
    <property type="match status" value="1"/>
</dbReference>
<dbReference type="OMA" id="ATACGDF"/>
<protein>
    <recommendedName>
        <fullName evidence="2">CRIB domain-containing protein</fullName>
    </recommendedName>
</protein>
<reference evidence="3 4" key="1">
    <citation type="submission" date="2019-03" db="EMBL/GenBank/DDBJ databases">
        <title>WGS assembly of Setaria viridis.</title>
        <authorList>
            <person name="Huang P."/>
            <person name="Jenkins J."/>
            <person name="Grimwood J."/>
            <person name="Barry K."/>
            <person name="Healey A."/>
            <person name="Mamidi S."/>
            <person name="Sreedasyam A."/>
            <person name="Shu S."/>
            <person name="Feldman M."/>
            <person name="Wu J."/>
            <person name="Yu Y."/>
            <person name="Chen C."/>
            <person name="Johnson J."/>
            <person name="Rokhsar D."/>
            <person name="Baxter I."/>
            <person name="Schmutz J."/>
            <person name="Brutnell T."/>
            <person name="Kellogg E."/>
        </authorList>
    </citation>
    <scope>NUCLEOTIDE SEQUENCE [LARGE SCALE GENOMIC DNA]</scope>
    <source>
        <strain evidence="4">cv. A10</strain>
    </source>
</reference>
<dbReference type="EMBL" id="CM016555">
    <property type="protein sequence ID" value="TKW23127.1"/>
    <property type="molecule type" value="Genomic_DNA"/>
</dbReference>
<evidence type="ECO:0000313" key="4">
    <source>
        <dbReference type="Proteomes" id="UP000298652"/>
    </source>
</evidence>
<dbReference type="Pfam" id="PF00786">
    <property type="entry name" value="PBD"/>
    <property type="match status" value="1"/>
</dbReference>
<feature type="domain" description="CRIB" evidence="2">
    <location>
        <begin position="29"/>
        <end position="42"/>
    </location>
</feature>
<feature type="compositionally biased region" description="Polar residues" evidence="1">
    <location>
        <begin position="73"/>
        <end position="86"/>
    </location>
</feature>